<organism evidence="1">
    <name type="scientific">Leucothrix mucor</name>
    <dbReference type="NCBI Taxonomy" id="45248"/>
    <lineage>
        <taxon>Bacteria</taxon>
        <taxon>Pseudomonadati</taxon>
        <taxon>Pseudomonadota</taxon>
        <taxon>Gammaproteobacteria</taxon>
        <taxon>Thiotrichales</taxon>
        <taxon>Thiotrichaceae</taxon>
        <taxon>Leucothrix</taxon>
    </lineage>
</organism>
<dbReference type="AlphaFoldDB" id="A0A7V2T008"/>
<comment type="caution">
    <text evidence="1">The sequence shown here is derived from an EMBL/GenBank/DDBJ whole genome shotgun (WGS) entry which is preliminary data.</text>
</comment>
<accession>A0A7V2T008</accession>
<proteinExistence type="predicted"/>
<name>A0A7V2T008_LEUMU</name>
<dbReference type="EMBL" id="DRMS01000274">
    <property type="protein sequence ID" value="HFC92611.1"/>
    <property type="molecule type" value="Genomic_DNA"/>
</dbReference>
<reference evidence="1" key="1">
    <citation type="journal article" date="2020" name="mSystems">
        <title>Genome- and Community-Level Interaction Insights into Carbon Utilization and Element Cycling Functions of Hydrothermarchaeota in Hydrothermal Sediment.</title>
        <authorList>
            <person name="Zhou Z."/>
            <person name="Liu Y."/>
            <person name="Xu W."/>
            <person name="Pan J."/>
            <person name="Luo Z.H."/>
            <person name="Li M."/>
        </authorList>
    </citation>
    <scope>NUCLEOTIDE SEQUENCE [LARGE SCALE GENOMIC DNA]</scope>
    <source>
        <strain evidence="1">HyVt-493</strain>
    </source>
</reference>
<dbReference type="InterPro" id="IPR021804">
    <property type="entry name" value="DUF3375"/>
</dbReference>
<dbReference type="Proteomes" id="UP000885750">
    <property type="component" value="Unassembled WGS sequence"/>
</dbReference>
<gene>
    <name evidence="1" type="ORF">ENJ51_07345</name>
</gene>
<evidence type="ECO:0000313" key="1">
    <source>
        <dbReference type="EMBL" id="HFC92611.1"/>
    </source>
</evidence>
<feature type="non-terminal residue" evidence="1">
    <location>
        <position position="486"/>
    </location>
</feature>
<dbReference type="Pfam" id="PF11855">
    <property type="entry name" value="DUF3375"/>
    <property type="match status" value="1"/>
</dbReference>
<sequence>MQYADLKAQRKNNIAWRLLTSPHAPLIASFLYQVFIQPNQRSQPFDVLSSKLDDLLFYLNQDKKKPPYPKAAIRYLDDWAGGSNAFLRKYYEKGNDIPQMDLTPGAEKAIEWLQTLQPRQFVGTESRLLTLYRLLQEIVQNTEEDPEVRIAELEQQKQKIDQKIARIRSGVIEEFDSTRIKERWFEAEDTARKLLSDFRQVEYNFRALDQEVREMITLSDKNKGDLLDEIFDQQNYIHDSEQGKSFSAFWEFLMSPDRQEELEHLTSTALEQSALKNIEDADFLRYIGFALLDAGQKVFQTNAQLVEQLRKYLADQAWLENKRILDIVRNVEKSTIALNKQAHDTSLPRDFFFIDQAKVDVRLLMEQNLFSPKRKIKLNRTKIETVDEEIDVSVLYQQQWVDETQLRKNIRRLLQTQQQISLSDVLQHYPLQQGLAELVAYLNIATKRKHTVIDETESEQLILHNDKQASAEHELLRVTQRIAQIP</sequence>
<protein>
    <submittedName>
        <fullName evidence="1">DUF3375 domain-containing protein</fullName>
    </submittedName>
</protein>